<sequence>MLSDANCTQLRLCLFELLGIFEQLVWDI</sequence>
<reference evidence="1" key="1">
    <citation type="submission" date="2014-09" db="EMBL/GenBank/DDBJ databases">
        <authorList>
            <person name="Magalhaes I.L.F."/>
            <person name="Oliveira U."/>
            <person name="Santos F.R."/>
            <person name="Vidigal T.H.D.A."/>
            <person name="Brescovit A.D."/>
            <person name="Santos A.J."/>
        </authorList>
    </citation>
    <scope>NUCLEOTIDE SEQUENCE</scope>
    <source>
        <tissue evidence="1">Shoot tissue taken approximately 20 cm above the soil surface</tissue>
    </source>
</reference>
<name>A0A0A9GG10_ARUDO</name>
<dbReference type="AlphaFoldDB" id="A0A0A9GG10"/>
<protein>
    <submittedName>
        <fullName evidence="1">Uncharacterized protein</fullName>
    </submittedName>
</protein>
<accession>A0A0A9GG10</accession>
<reference evidence="1" key="2">
    <citation type="journal article" date="2015" name="Data Brief">
        <title>Shoot transcriptome of the giant reed, Arundo donax.</title>
        <authorList>
            <person name="Barrero R.A."/>
            <person name="Guerrero F.D."/>
            <person name="Moolhuijzen P."/>
            <person name="Goolsby J.A."/>
            <person name="Tidwell J."/>
            <person name="Bellgard S.E."/>
            <person name="Bellgard M.I."/>
        </authorList>
    </citation>
    <scope>NUCLEOTIDE SEQUENCE</scope>
    <source>
        <tissue evidence="1">Shoot tissue taken approximately 20 cm above the soil surface</tissue>
    </source>
</reference>
<proteinExistence type="predicted"/>
<dbReference type="EMBL" id="GBRH01176405">
    <property type="protein sequence ID" value="JAE21491.1"/>
    <property type="molecule type" value="Transcribed_RNA"/>
</dbReference>
<organism evidence="1">
    <name type="scientific">Arundo donax</name>
    <name type="common">Giant reed</name>
    <name type="synonym">Donax arundinaceus</name>
    <dbReference type="NCBI Taxonomy" id="35708"/>
    <lineage>
        <taxon>Eukaryota</taxon>
        <taxon>Viridiplantae</taxon>
        <taxon>Streptophyta</taxon>
        <taxon>Embryophyta</taxon>
        <taxon>Tracheophyta</taxon>
        <taxon>Spermatophyta</taxon>
        <taxon>Magnoliopsida</taxon>
        <taxon>Liliopsida</taxon>
        <taxon>Poales</taxon>
        <taxon>Poaceae</taxon>
        <taxon>PACMAD clade</taxon>
        <taxon>Arundinoideae</taxon>
        <taxon>Arundineae</taxon>
        <taxon>Arundo</taxon>
    </lineage>
</organism>
<evidence type="ECO:0000313" key="1">
    <source>
        <dbReference type="EMBL" id="JAE21491.1"/>
    </source>
</evidence>